<protein>
    <recommendedName>
        <fullName evidence="1">GAF domain-containing protein</fullName>
    </recommendedName>
</protein>
<dbReference type="Pfam" id="PF01590">
    <property type="entry name" value="GAF"/>
    <property type="match status" value="1"/>
</dbReference>
<dbReference type="PANTHER" id="PTHR43102">
    <property type="entry name" value="SLR1143 PROTEIN"/>
    <property type="match status" value="1"/>
</dbReference>
<reference evidence="2" key="1">
    <citation type="journal article" date="2020" name="J. Eukaryot. Microbiol.">
        <title>De novo Sequencing, Assembly and Annotation of the Transcriptome for the Free-Living Testate Amoeba Arcella intermedia.</title>
        <authorList>
            <person name="Ribeiro G.M."/>
            <person name="Porfirio-Sousa A.L."/>
            <person name="Maurer-Alcala X.X."/>
            <person name="Katz L.A."/>
            <person name="Lahr D.J.G."/>
        </authorList>
    </citation>
    <scope>NUCLEOTIDE SEQUENCE</scope>
</reference>
<dbReference type="EMBL" id="GIBP01010232">
    <property type="protein sequence ID" value="NDV39201.1"/>
    <property type="molecule type" value="Transcribed_RNA"/>
</dbReference>
<sequence>MYSLHVLDTPPDLPFDRITSLASRLFKVPIALVSLVDAHRQWFKSRYGLEASETPRHCSFCAYAVLEDAPDIFVVLDSLKDPRFRENPLVLGPPFVRFYAGAALNYTDDVKLENTSHWKRRCS</sequence>
<proteinExistence type="predicted"/>
<dbReference type="PANTHER" id="PTHR43102:SF2">
    <property type="entry name" value="GAF DOMAIN-CONTAINING PROTEIN"/>
    <property type="match status" value="1"/>
</dbReference>
<dbReference type="InterPro" id="IPR003018">
    <property type="entry name" value="GAF"/>
</dbReference>
<feature type="domain" description="GAF" evidence="1">
    <location>
        <begin position="15"/>
        <end position="106"/>
    </location>
</feature>
<accession>A0A6B2LR86</accession>
<dbReference type="InterPro" id="IPR029016">
    <property type="entry name" value="GAF-like_dom_sf"/>
</dbReference>
<name>A0A6B2LR86_9EUKA</name>
<dbReference type="SUPFAM" id="SSF55781">
    <property type="entry name" value="GAF domain-like"/>
    <property type="match status" value="1"/>
</dbReference>
<dbReference type="Gene3D" id="3.30.450.40">
    <property type="match status" value="1"/>
</dbReference>
<evidence type="ECO:0000259" key="1">
    <source>
        <dbReference type="Pfam" id="PF01590"/>
    </source>
</evidence>
<dbReference type="AlphaFoldDB" id="A0A6B2LR86"/>
<evidence type="ECO:0000313" key="2">
    <source>
        <dbReference type="EMBL" id="NDV39201.1"/>
    </source>
</evidence>
<organism evidence="2">
    <name type="scientific">Arcella intermedia</name>
    <dbReference type="NCBI Taxonomy" id="1963864"/>
    <lineage>
        <taxon>Eukaryota</taxon>
        <taxon>Amoebozoa</taxon>
        <taxon>Tubulinea</taxon>
        <taxon>Elardia</taxon>
        <taxon>Arcellinida</taxon>
        <taxon>Sphaerothecina</taxon>
        <taxon>Arcellidae</taxon>
        <taxon>Arcella</taxon>
    </lineage>
</organism>